<name>A0ABX8FDX7_9BACI</name>
<feature type="transmembrane region" description="Helical" evidence="1">
    <location>
        <begin position="96"/>
        <end position="118"/>
    </location>
</feature>
<keyword evidence="3" id="KW-1185">Reference proteome</keyword>
<dbReference type="EMBL" id="CP071709">
    <property type="protein sequence ID" value="QVY62096.1"/>
    <property type="molecule type" value="Genomic_DNA"/>
</dbReference>
<keyword evidence="1" id="KW-1133">Transmembrane helix</keyword>
<feature type="transmembrane region" description="Helical" evidence="1">
    <location>
        <begin position="43"/>
        <end position="61"/>
    </location>
</feature>
<keyword evidence="1" id="KW-0472">Membrane</keyword>
<dbReference type="Proteomes" id="UP000679247">
    <property type="component" value="Chromosome"/>
</dbReference>
<evidence type="ECO:0000256" key="1">
    <source>
        <dbReference type="SAM" id="Phobius"/>
    </source>
</evidence>
<evidence type="ECO:0000313" key="3">
    <source>
        <dbReference type="Proteomes" id="UP000679247"/>
    </source>
</evidence>
<accession>A0ABX8FDX7</accession>
<proteinExistence type="predicted"/>
<sequence length="241" mass="27909">MPKIELNYSVFNLITVLTTVVGWGIIVYIAYVIYRKQTYKPKIWKIIIVIIAGLFTFSFHWMLFGTLLRIPLLPLGVWVLYFILKQKEGRWETYRKFAWLAFMGNFIFLALTLLAIPLQQLVYPDDNPSTYISNIENASVINIHPSAKEQIVNKERLLNELKTMKEAAIMGAEWYKDSIAYEDDDLVNERFPYQLIEVSPLWGSGISAITYIEEDGKGLLIKTPQKQLYVRSESSVLEVVE</sequence>
<keyword evidence="1" id="KW-0812">Transmembrane</keyword>
<feature type="transmembrane region" description="Helical" evidence="1">
    <location>
        <begin position="67"/>
        <end position="84"/>
    </location>
</feature>
<dbReference type="RefSeq" id="WP_214477466.1">
    <property type="nucleotide sequence ID" value="NZ_CP071709.1"/>
</dbReference>
<organism evidence="2 3">
    <name type="scientific">Cytobacillus gottheilii</name>
    <dbReference type="NCBI Taxonomy" id="859144"/>
    <lineage>
        <taxon>Bacteria</taxon>
        <taxon>Bacillati</taxon>
        <taxon>Bacillota</taxon>
        <taxon>Bacilli</taxon>
        <taxon>Bacillales</taxon>
        <taxon>Bacillaceae</taxon>
        <taxon>Cytobacillus</taxon>
    </lineage>
</organism>
<reference evidence="2 3" key="1">
    <citation type="submission" date="2021-03" db="EMBL/GenBank/DDBJ databases">
        <title>The first data on the complete genome of the tetrodotoxin-producing bacterium.</title>
        <authorList>
            <person name="Melnikova D.I."/>
            <person name="Nijland R."/>
            <person name="Magarlamov T.Y."/>
        </authorList>
    </citation>
    <scope>NUCLEOTIDE SEQUENCE [LARGE SCALE GENOMIC DNA]</scope>
    <source>
        <strain evidence="2 3">1839</strain>
    </source>
</reference>
<gene>
    <name evidence="2" type="ORF">J1899_03005</name>
</gene>
<feature type="transmembrane region" description="Helical" evidence="1">
    <location>
        <begin position="6"/>
        <end position="31"/>
    </location>
</feature>
<evidence type="ECO:0000313" key="2">
    <source>
        <dbReference type="EMBL" id="QVY62096.1"/>
    </source>
</evidence>
<protein>
    <submittedName>
        <fullName evidence="2">Uncharacterized protein</fullName>
    </submittedName>
</protein>